<keyword evidence="2" id="KW-1185">Reference proteome</keyword>
<dbReference type="InParanoid" id="A0A804K034"/>
<dbReference type="Gramene" id="Ma07_t26350.1">
    <property type="protein sequence ID" value="Ma07_p26350.1"/>
    <property type="gene ID" value="Ma07_g26350"/>
</dbReference>
<protein>
    <submittedName>
        <fullName evidence="1">Uncharacterized protein</fullName>
    </submittedName>
</protein>
<proteinExistence type="predicted"/>
<dbReference type="Proteomes" id="UP000012960">
    <property type="component" value="Unplaced"/>
</dbReference>
<dbReference type="AlphaFoldDB" id="A0A804K034"/>
<name>A0A804K034_MUSAM</name>
<evidence type="ECO:0000313" key="1">
    <source>
        <dbReference type="EnsemblPlants" id="Ma07_p26350.1"/>
    </source>
</evidence>
<organism evidence="1 2">
    <name type="scientific">Musa acuminata subsp. malaccensis</name>
    <name type="common">Wild banana</name>
    <name type="synonym">Musa malaccensis</name>
    <dbReference type="NCBI Taxonomy" id="214687"/>
    <lineage>
        <taxon>Eukaryota</taxon>
        <taxon>Viridiplantae</taxon>
        <taxon>Streptophyta</taxon>
        <taxon>Embryophyta</taxon>
        <taxon>Tracheophyta</taxon>
        <taxon>Spermatophyta</taxon>
        <taxon>Magnoliopsida</taxon>
        <taxon>Liliopsida</taxon>
        <taxon>Zingiberales</taxon>
        <taxon>Musaceae</taxon>
        <taxon>Musa</taxon>
    </lineage>
</organism>
<evidence type="ECO:0000313" key="2">
    <source>
        <dbReference type="Proteomes" id="UP000012960"/>
    </source>
</evidence>
<accession>A0A804K034</accession>
<reference evidence="1" key="1">
    <citation type="submission" date="2021-05" db="UniProtKB">
        <authorList>
            <consortium name="EnsemblPlants"/>
        </authorList>
    </citation>
    <scope>IDENTIFICATION</scope>
    <source>
        <strain evidence="1">subsp. malaccensis</strain>
    </source>
</reference>
<dbReference type="EnsemblPlants" id="Ma07_t26350.1">
    <property type="protein sequence ID" value="Ma07_p26350.1"/>
    <property type="gene ID" value="Ma07_g26350"/>
</dbReference>
<sequence>MYHRLTRLFCCYVDHLFSMDKFTAVSCHPL</sequence>